<reference evidence="2" key="1">
    <citation type="submission" date="2018-03" db="EMBL/GenBank/DDBJ databases">
        <authorList>
            <person name="Guldener U."/>
        </authorList>
    </citation>
    <scope>NUCLEOTIDE SEQUENCE</scope>
</reference>
<evidence type="ECO:0000313" key="2">
    <source>
        <dbReference type="EMBL" id="SPO05353.1"/>
    </source>
</evidence>
<dbReference type="AlphaFoldDB" id="A0AAE8SY46"/>
<sequence>MAETKTTRRSSSISSTTSVWTDASGADWIAPAEAAVAPTSEEHHSEIPRRELPRPGSEHGPARRRRISSALDADEANELWLRMVELQQRYGCYRSARMQAAVSAAHAADLMPSNVCLDLLNDDVTEEELPEEAWRILGRFVVEEDAAPAPRSGKDKVWWKM</sequence>
<feature type="region of interest" description="Disordered" evidence="1">
    <location>
        <begin position="30"/>
        <end position="69"/>
    </location>
</feature>
<organism evidence="2 3">
    <name type="scientific">Cephalotrichum gorgonifer</name>
    <dbReference type="NCBI Taxonomy" id="2041049"/>
    <lineage>
        <taxon>Eukaryota</taxon>
        <taxon>Fungi</taxon>
        <taxon>Dikarya</taxon>
        <taxon>Ascomycota</taxon>
        <taxon>Pezizomycotina</taxon>
        <taxon>Sordariomycetes</taxon>
        <taxon>Hypocreomycetidae</taxon>
        <taxon>Microascales</taxon>
        <taxon>Microascaceae</taxon>
        <taxon>Cephalotrichum</taxon>
    </lineage>
</organism>
<accession>A0AAE8SY46</accession>
<feature type="compositionally biased region" description="Basic and acidic residues" evidence="1">
    <location>
        <begin position="40"/>
        <end position="61"/>
    </location>
</feature>
<evidence type="ECO:0000256" key="1">
    <source>
        <dbReference type="SAM" id="MobiDB-lite"/>
    </source>
</evidence>
<keyword evidence="3" id="KW-1185">Reference proteome</keyword>
<dbReference type="EMBL" id="ONZQ02000012">
    <property type="protein sequence ID" value="SPO05353.1"/>
    <property type="molecule type" value="Genomic_DNA"/>
</dbReference>
<dbReference type="Proteomes" id="UP001187682">
    <property type="component" value="Unassembled WGS sequence"/>
</dbReference>
<feature type="region of interest" description="Disordered" evidence="1">
    <location>
        <begin position="1"/>
        <end position="20"/>
    </location>
</feature>
<evidence type="ECO:0000313" key="3">
    <source>
        <dbReference type="Proteomes" id="UP001187682"/>
    </source>
</evidence>
<gene>
    <name evidence="2" type="ORF">DNG_08040</name>
</gene>
<protein>
    <submittedName>
        <fullName evidence="2">Uncharacterized protein</fullName>
    </submittedName>
</protein>
<comment type="caution">
    <text evidence="2">The sequence shown here is derived from an EMBL/GenBank/DDBJ whole genome shotgun (WGS) entry which is preliminary data.</text>
</comment>
<name>A0AAE8SY46_9PEZI</name>
<feature type="compositionally biased region" description="Low complexity" evidence="1">
    <location>
        <begin position="9"/>
        <end position="20"/>
    </location>
</feature>
<proteinExistence type="predicted"/>